<keyword evidence="3" id="KW-0677">Repeat</keyword>
<proteinExistence type="predicted"/>
<reference evidence="5 6" key="1">
    <citation type="submission" date="2017-07" db="EMBL/GenBank/DDBJ databases">
        <authorList>
            <person name="Talla V."/>
            <person name="Backstrom N."/>
        </authorList>
    </citation>
    <scope>NUCLEOTIDE SEQUENCE [LARGE SCALE GENOMIC DNA]</scope>
</reference>
<dbReference type="AlphaFoldDB" id="A0A5E4QDX2"/>
<evidence type="ECO:0000256" key="2">
    <source>
        <dbReference type="ARBA" id="ARBA00022525"/>
    </source>
</evidence>
<protein>
    <recommendedName>
        <fullName evidence="4">Protein NDNF C-terminal domain-containing protein</fullName>
    </recommendedName>
</protein>
<evidence type="ECO:0000256" key="3">
    <source>
        <dbReference type="ARBA" id="ARBA00022737"/>
    </source>
</evidence>
<evidence type="ECO:0000313" key="5">
    <source>
        <dbReference type="EMBL" id="VVC95655.1"/>
    </source>
</evidence>
<accession>A0A5E4QDX2</accession>
<gene>
    <name evidence="5" type="ORF">LSINAPIS_LOCUS7323</name>
</gene>
<organism evidence="5 6">
    <name type="scientific">Leptidea sinapis</name>
    <dbReference type="NCBI Taxonomy" id="189913"/>
    <lineage>
        <taxon>Eukaryota</taxon>
        <taxon>Metazoa</taxon>
        <taxon>Ecdysozoa</taxon>
        <taxon>Arthropoda</taxon>
        <taxon>Hexapoda</taxon>
        <taxon>Insecta</taxon>
        <taxon>Pterygota</taxon>
        <taxon>Neoptera</taxon>
        <taxon>Endopterygota</taxon>
        <taxon>Lepidoptera</taxon>
        <taxon>Glossata</taxon>
        <taxon>Ditrysia</taxon>
        <taxon>Papilionoidea</taxon>
        <taxon>Pieridae</taxon>
        <taxon>Dismorphiinae</taxon>
        <taxon>Leptidea</taxon>
    </lineage>
</organism>
<dbReference type="EMBL" id="FZQP02002393">
    <property type="protein sequence ID" value="VVC95655.1"/>
    <property type="molecule type" value="Genomic_DNA"/>
</dbReference>
<evidence type="ECO:0000259" key="4">
    <source>
        <dbReference type="Pfam" id="PF19433"/>
    </source>
</evidence>
<comment type="subcellular location">
    <subcellularLocation>
        <location evidence="1">Secreted</location>
    </subcellularLocation>
</comment>
<evidence type="ECO:0000313" key="6">
    <source>
        <dbReference type="Proteomes" id="UP000324832"/>
    </source>
</evidence>
<name>A0A5E4QDX2_9NEOP</name>
<dbReference type="PANTHER" id="PTHR14619">
    <property type="entry name" value="NEURON-DERIVED NEUROTROPHIC FACTOR"/>
    <property type="match status" value="1"/>
</dbReference>
<dbReference type="GO" id="GO:0005576">
    <property type="term" value="C:extracellular region"/>
    <property type="evidence" value="ECO:0007669"/>
    <property type="project" value="UniProtKB-SubCell"/>
</dbReference>
<dbReference type="Pfam" id="PF19433">
    <property type="entry name" value="NDNF_C"/>
    <property type="match status" value="1"/>
</dbReference>
<evidence type="ECO:0000256" key="1">
    <source>
        <dbReference type="ARBA" id="ARBA00004613"/>
    </source>
</evidence>
<dbReference type="InterPro" id="IPR045805">
    <property type="entry name" value="NDNF_C"/>
</dbReference>
<dbReference type="InterPro" id="IPR019326">
    <property type="entry name" value="NDNF"/>
</dbReference>
<sequence length="322" mass="35641">MKTQWGSTWTDSIFTKEISKVSIGEKNSVEAQESRMKTRLLLALTYFVSVFGVAKDRRAGSLLATGSVKPKTSTAKRLKENIPVRNDIKTKSVYYFKASQEKGGLWMAISTCGGSVDVEVLVKGKRLYMIKDIDPHAKFFVAAPIPNSSTQEISDESSVQFDSSSEESKVRYVVRVVPIRWYRDSGVNVEVTASTSRWGLTSPELLEDGSTVRELRPRRSCKSVDVAFLPAYHNSTNVIRYCIVARETSSDDGYSCSGTSKGSATKVQCKNHVQHQPTRVIVQKLAGLRAGRKYAIQVTAANKGSPVPYKILYVDTNVSCKD</sequence>
<dbReference type="Proteomes" id="UP000324832">
    <property type="component" value="Unassembled WGS sequence"/>
</dbReference>
<keyword evidence="6" id="KW-1185">Reference proteome</keyword>
<feature type="domain" description="Protein NDNF C-terminal" evidence="4">
    <location>
        <begin position="177"/>
        <end position="320"/>
    </location>
</feature>
<keyword evidence="2" id="KW-0964">Secreted</keyword>
<dbReference type="PANTHER" id="PTHR14619:SF3">
    <property type="entry name" value="PROTEIN NDNF"/>
    <property type="match status" value="1"/>
</dbReference>